<accession>A0AA49Q5L9</accession>
<keyword evidence="4" id="KW-1185">Reference proteome</keyword>
<evidence type="ECO:0000313" key="3">
    <source>
        <dbReference type="EMBL" id="WKW15983.1"/>
    </source>
</evidence>
<keyword evidence="1" id="KW-0812">Transmembrane</keyword>
<dbReference type="EMBL" id="CP130613">
    <property type="protein sequence ID" value="WKW15983.1"/>
    <property type="molecule type" value="Genomic_DNA"/>
</dbReference>
<dbReference type="AlphaFoldDB" id="A0AA49Q5L9"/>
<evidence type="ECO:0000256" key="1">
    <source>
        <dbReference type="SAM" id="Phobius"/>
    </source>
</evidence>
<evidence type="ECO:0000313" key="2">
    <source>
        <dbReference type="EMBL" id="WKW13077.1"/>
    </source>
</evidence>
<feature type="transmembrane region" description="Helical" evidence="1">
    <location>
        <begin position="44"/>
        <end position="62"/>
    </location>
</feature>
<dbReference type="EMBL" id="CP130612">
    <property type="protein sequence ID" value="WKW13077.1"/>
    <property type="molecule type" value="Genomic_DNA"/>
</dbReference>
<dbReference type="RefSeq" id="WP_367885939.1">
    <property type="nucleotide sequence ID" value="NZ_CP130612.1"/>
</dbReference>
<keyword evidence="1" id="KW-1133">Transmembrane helix</keyword>
<protein>
    <submittedName>
        <fullName evidence="2">Uncharacterized protein</fullName>
    </submittedName>
</protein>
<gene>
    <name evidence="2" type="ORF">Strain138_002391</name>
    <name evidence="3" type="ORF">Strain318_002390</name>
</gene>
<dbReference type="KEGG" id="pspc:Strain318_002390"/>
<reference evidence="2" key="1">
    <citation type="submission" date="2023-07" db="EMBL/GenBank/DDBJ databases">
        <authorList>
            <person name="Haufschild T."/>
            <person name="Kallscheuer N."/>
            <person name="Hammer J."/>
            <person name="Kohn T."/>
            <person name="Kabuu M."/>
            <person name="Jogler M."/>
            <person name="Wohfarth N."/>
            <person name="Heuer A."/>
            <person name="Rohde M."/>
            <person name="van Teeseling M.C.F."/>
            <person name="Jogler C."/>
        </authorList>
    </citation>
    <scope>NUCLEOTIDE SEQUENCE</scope>
    <source>
        <strain evidence="2">Strain 138</strain>
        <strain evidence="3">Strain 318</strain>
    </source>
</reference>
<evidence type="ECO:0000313" key="4">
    <source>
        <dbReference type="Proteomes" id="UP001229955"/>
    </source>
</evidence>
<name>A0AA49Q5L9_9BACT</name>
<proteinExistence type="predicted"/>
<sequence length="84" mass="9165">MPSALATALFWSAVLAVVAGQVGILRSTQRAWRRSAAGVPLVERVFAWAPALALVAVLYLAWAEATRPPRIEIQIDPTSREIRL</sequence>
<dbReference type="Proteomes" id="UP001229955">
    <property type="component" value="Chromosome"/>
</dbReference>
<keyword evidence="1" id="KW-0472">Membrane</keyword>
<organism evidence="2">
    <name type="scientific">Pseudogemmatithrix spongiicola</name>
    <dbReference type="NCBI Taxonomy" id="3062599"/>
    <lineage>
        <taxon>Bacteria</taxon>
        <taxon>Pseudomonadati</taxon>
        <taxon>Gemmatimonadota</taxon>
        <taxon>Gemmatimonadia</taxon>
        <taxon>Gemmatimonadales</taxon>
        <taxon>Gemmatimonadaceae</taxon>
        <taxon>Pseudogemmatithrix</taxon>
    </lineage>
</organism>
<accession>A0AA49K258</accession>